<feature type="region of interest" description="Disordered" evidence="1">
    <location>
        <begin position="122"/>
        <end position="169"/>
    </location>
</feature>
<protein>
    <submittedName>
        <fullName evidence="3">Predicted membrane protein</fullName>
    </submittedName>
</protein>
<dbReference type="GeneID" id="29639830"/>
<dbReference type="EMBL" id="CP000413">
    <property type="protein sequence ID" value="ABJ60328.1"/>
    <property type="molecule type" value="Genomic_DNA"/>
</dbReference>
<gene>
    <name evidence="3" type="ordered locus">LGAS_0940</name>
</gene>
<proteinExistence type="predicted"/>
<organism evidence="3 4">
    <name type="scientific">Lactobacillus gasseri (strain ATCC 33323 / DSM 20243 / BCRC 14619 / CIP 102991 / JCM 1131 / KCTC 3163 / NCIMB 11718 / NCTC 13722 / AM63)</name>
    <dbReference type="NCBI Taxonomy" id="324831"/>
    <lineage>
        <taxon>Bacteria</taxon>
        <taxon>Bacillati</taxon>
        <taxon>Bacillota</taxon>
        <taxon>Bacilli</taxon>
        <taxon>Lactobacillales</taxon>
        <taxon>Lactobacillaceae</taxon>
        <taxon>Lactobacillus</taxon>
    </lineage>
</organism>
<evidence type="ECO:0000313" key="4">
    <source>
        <dbReference type="Proteomes" id="UP000000664"/>
    </source>
</evidence>
<keyword evidence="2" id="KW-0472">Membrane</keyword>
<feature type="transmembrane region" description="Helical" evidence="2">
    <location>
        <begin position="92"/>
        <end position="112"/>
    </location>
</feature>
<accession>A0A805ZPS1</accession>
<name>A0A805ZPS1_LACGA</name>
<sequence>MNKKCPNCGKEVNLGEAKCPFCGYDFVNNINAKIPADLGMMGIRLNNVPKKKKKAEPENKRVEKNTTQKVAVTKAKELKHAKKNKVVKKKKGWLWLLVCLAFLTFGYIGFYVGSNFNSTQHSISSESNLNSSHNHVKKSATNETSSKPQNKQSKSVTKQDPNTKLYTPTQVQPVISNQEEIKNFLTGVFTKPQANKFISGENNSDFRQLRDVTLSWEPNDVNIKIKLFNVSQKGNDYNLNYLVYYNFITGRKQIMVYNNGLLTCANGAFHIARLGSGCLIK</sequence>
<feature type="compositionally biased region" description="Polar residues" evidence="1">
    <location>
        <begin position="139"/>
        <end position="169"/>
    </location>
</feature>
<dbReference type="AlphaFoldDB" id="A0A805ZPS1"/>
<keyword evidence="2" id="KW-1133">Transmembrane helix</keyword>
<dbReference type="Proteomes" id="UP000000664">
    <property type="component" value="Chromosome"/>
</dbReference>
<evidence type="ECO:0000256" key="2">
    <source>
        <dbReference type="SAM" id="Phobius"/>
    </source>
</evidence>
<dbReference type="KEGG" id="lga:LGAS_0940"/>
<keyword evidence="2" id="KW-0812">Transmembrane</keyword>
<dbReference type="RefSeq" id="WP_003647351.1">
    <property type="nucleotide sequence ID" value="NC_008530.1"/>
</dbReference>
<evidence type="ECO:0000313" key="3">
    <source>
        <dbReference type="EMBL" id="ABJ60328.1"/>
    </source>
</evidence>
<feature type="compositionally biased region" description="Low complexity" evidence="1">
    <location>
        <begin position="122"/>
        <end position="133"/>
    </location>
</feature>
<evidence type="ECO:0000256" key="1">
    <source>
        <dbReference type="SAM" id="MobiDB-lite"/>
    </source>
</evidence>
<reference evidence="3 4" key="1">
    <citation type="journal article" date="2006" name="Proc. Natl. Acad. Sci. U.S.A.">
        <title>Comparative genomics of the lactic acid bacteria.</title>
        <authorList>
            <person name="Makarova K."/>
            <person name="Slesarev A."/>
            <person name="Wolf Y."/>
            <person name="Sorokin A."/>
            <person name="Mirkin B."/>
            <person name="Koonin E."/>
            <person name="Pavlov A."/>
            <person name="Pavlova N."/>
            <person name="Karamychev V."/>
            <person name="Polouchine N."/>
            <person name="Shakhova V."/>
            <person name="Grigoriev I."/>
            <person name="Lou Y."/>
            <person name="Rohksar D."/>
            <person name="Lucas S."/>
            <person name="Huang K."/>
            <person name="Goodstein D.M."/>
            <person name="Hawkins T."/>
            <person name="Plengvidhya V."/>
            <person name="Welker D."/>
            <person name="Hughes J."/>
            <person name="Goh Y."/>
            <person name="Benson A."/>
            <person name="Baldwin K."/>
            <person name="Lee J.H."/>
            <person name="Diaz-Muniz I."/>
            <person name="Dosti B."/>
            <person name="Smeianov V."/>
            <person name="Wechter W."/>
            <person name="Barabote R."/>
            <person name="Lorca G."/>
            <person name="Altermann E."/>
            <person name="Barrangou R."/>
            <person name="Ganesan B."/>
            <person name="Xie Y."/>
            <person name="Rawsthorne H."/>
            <person name="Tamir D."/>
            <person name="Parker C."/>
            <person name="Breidt F."/>
            <person name="Broadbent J."/>
            <person name="Hutkins R."/>
            <person name="O'Sullivan D."/>
            <person name="Steele J."/>
            <person name="Unlu G."/>
            <person name="Saier M."/>
            <person name="Klaenhammer T."/>
            <person name="Richardson P."/>
            <person name="Kozyavkin S."/>
            <person name="Weimer B."/>
            <person name="Mills D."/>
        </authorList>
    </citation>
    <scope>NUCLEOTIDE SEQUENCE [LARGE SCALE GENOMIC DNA]</scope>
    <source>
        <strain evidence="4">ATCC 33323 / DSM 20243 / BCRC 14619 / CIP 102991 / JCM 1131 / KCTC 3163 / NCIMB 11718 / NCTC 13722 / AM63</strain>
    </source>
</reference>
<dbReference type="Gene3D" id="2.20.28.30">
    <property type="entry name" value="RNA polymerase ii, chain L"/>
    <property type="match status" value="1"/>
</dbReference>